<keyword evidence="1" id="KW-0285">Flavoprotein</keyword>
<sequence length="460" mass="53121">MKIIVLNGSPKGEQSITMQYVRYLGKKFPQHEFPILHIARDIQQIEGNPQRFKEILESIAEADGVLWGMPLYYLMVHAHLKRFIELLWERQVTDVFKGKYALAIATSVHFYDHTALQYMRTVCADLQMCFIDAFSADMQDLLKEQHRRQLLIFAENAFRTIEQHGPTFTTPLPAASTPPIYLPGADPAPLDTHDRTILIITDAVDPEDNQSRMVKRLLANFGNRAEVVNLHDLNIKSSCMGCIQCGYDNRCPLEDLDDFIPFYRDKVMTADILIYAGTIKDRYLSARWKSFFDRSFFMGHTPTVRNKQVGIILAGPLSQNGHLREILEGYFEMMQANLVGIVGDESDGTTPLDILLDLLAQRLIAYKEQDYIKPRTFLGIAGSKLLRDEIWGRLRFPFVADHRFFKHHKGYDFPHRNWRVRLKNGLLLLLARMPPIRKKIYRQHLKGEMIKSLQKVVDEA</sequence>
<reference evidence="4 5" key="2">
    <citation type="journal article" date="2012" name="BMC Genomics">
        <title>The genome of Pelobacter carbinolicus reveals surprising metabolic capabilities and physiological features.</title>
        <authorList>
            <person name="Aklujkar M."/>
            <person name="Haveman S.A."/>
            <person name="Didonato R.Jr."/>
            <person name="Chertkov O."/>
            <person name="Han C.S."/>
            <person name="Land M.L."/>
            <person name="Brown P."/>
            <person name="Lovley D.R."/>
        </authorList>
    </citation>
    <scope>NUCLEOTIDE SEQUENCE [LARGE SCALE GENOMIC DNA]</scope>
    <source>
        <strain evidence="5">DSM 2380 / NBRC 103641 / GraBd1</strain>
    </source>
</reference>
<dbReference type="KEGG" id="pca:Pcar_2448"/>
<dbReference type="HOGENOM" id="CLU_594267_0_0_7"/>
<dbReference type="PANTHER" id="PTHR43278">
    <property type="entry name" value="NAD(P)H-DEPENDENT FMN-CONTAINING OXIDOREDUCTASE YWQN-RELATED"/>
    <property type="match status" value="1"/>
</dbReference>
<evidence type="ECO:0000313" key="4">
    <source>
        <dbReference type="EMBL" id="ABA89687.1"/>
    </source>
</evidence>
<dbReference type="Pfam" id="PF03358">
    <property type="entry name" value="FMN_red"/>
    <property type="match status" value="1"/>
</dbReference>
<proteinExistence type="predicted"/>
<gene>
    <name evidence="4" type="ordered locus">Pcar_2448</name>
</gene>
<evidence type="ECO:0000313" key="5">
    <source>
        <dbReference type="Proteomes" id="UP000002534"/>
    </source>
</evidence>
<dbReference type="InterPro" id="IPR005025">
    <property type="entry name" value="FMN_Rdtase-like_dom"/>
</dbReference>
<dbReference type="GO" id="GO:0016491">
    <property type="term" value="F:oxidoreductase activity"/>
    <property type="evidence" value="ECO:0007669"/>
    <property type="project" value="InterPro"/>
</dbReference>
<accession>Q3A1S0</accession>
<dbReference type="InterPro" id="IPR029039">
    <property type="entry name" value="Flavoprotein-like_sf"/>
</dbReference>
<dbReference type="STRING" id="338963.Pcar_2448"/>
<dbReference type="SUPFAM" id="SSF52218">
    <property type="entry name" value="Flavoproteins"/>
    <property type="match status" value="2"/>
</dbReference>
<reference evidence="5" key="1">
    <citation type="submission" date="2005-10" db="EMBL/GenBank/DDBJ databases">
        <title>Complete sequence of Pelobacter carbinolicus DSM 2380.</title>
        <authorList>
            <person name="Copeland A."/>
            <person name="Lucas S."/>
            <person name="Lapidus A."/>
            <person name="Barry K."/>
            <person name="Detter J.C."/>
            <person name="Glavina T."/>
            <person name="Hammon N."/>
            <person name="Israni S."/>
            <person name="Pitluck S."/>
            <person name="Chertkov O."/>
            <person name="Schmutz J."/>
            <person name="Larimer F."/>
            <person name="Land M."/>
            <person name="Kyrpides N."/>
            <person name="Ivanova N."/>
            <person name="Richardson P."/>
        </authorList>
    </citation>
    <scope>NUCLEOTIDE SEQUENCE [LARGE SCALE GENOMIC DNA]</scope>
    <source>
        <strain evidence="5">DSM 2380 / NBRC 103641 / GraBd1</strain>
    </source>
</reference>
<dbReference type="OrthoDB" id="5410524at2"/>
<dbReference type="InterPro" id="IPR051796">
    <property type="entry name" value="ISF_SsuE-like"/>
</dbReference>
<name>Q3A1S0_SYNC1</name>
<protein>
    <submittedName>
        <fullName evidence="4">Flavoprotein, putative</fullName>
    </submittedName>
</protein>
<keyword evidence="5" id="KW-1185">Reference proteome</keyword>
<dbReference type="eggNOG" id="COG0655">
    <property type="taxonomic scope" value="Bacteria"/>
</dbReference>
<dbReference type="EMBL" id="CP000142">
    <property type="protein sequence ID" value="ABA89687.1"/>
    <property type="molecule type" value="Genomic_DNA"/>
</dbReference>
<dbReference type="Proteomes" id="UP000002534">
    <property type="component" value="Chromosome"/>
</dbReference>
<feature type="domain" description="NADPH-dependent FMN reductase-like" evidence="3">
    <location>
        <begin position="1"/>
        <end position="133"/>
    </location>
</feature>
<evidence type="ECO:0000259" key="3">
    <source>
        <dbReference type="Pfam" id="PF03358"/>
    </source>
</evidence>
<dbReference type="eggNOG" id="COG0431">
    <property type="taxonomic scope" value="Bacteria"/>
</dbReference>
<dbReference type="Gene3D" id="3.40.50.360">
    <property type="match status" value="2"/>
</dbReference>
<evidence type="ECO:0000256" key="1">
    <source>
        <dbReference type="ARBA" id="ARBA00022630"/>
    </source>
</evidence>
<keyword evidence="2" id="KW-0288">FMN</keyword>
<dbReference type="AlphaFoldDB" id="Q3A1S0"/>
<dbReference type="RefSeq" id="WP_011342213.1">
    <property type="nucleotide sequence ID" value="NC_007498.2"/>
</dbReference>
<organism evidence="4 5">
    <name type="scientific">Syntrophotalea carbinolica (strain DSM 2380 / NBRC 103641 / GraBd1)</name>
    <name type="common">Pelobacter carbinolicus</name>
    <dbReference type="NCBI Taxonomy" id="338963"/>
    <lineage>
        <taxon>Bacteria</taxon>
        <taxon>Pseudomonadati</taxon>
        <taxon>Thermodesulfobacteriota</taxon>
        <taxon>Desulfuromonadia</taxon>
        <taxon>Desulfuromonadales</taxon>
        <taxon>Syntrophotaleaceae</taxon>
        <taxon>Syntrophotalea</taxon>
    </lineage>
</organism>
<dbReference type="PANTHER" id="PTHR43278:SF4">
    <property type="entry name" value="NAD(P)H-DEPENDENT FMN-CONTAINING OXIDOREDUCTASE YWQN-RELATED"/>
    <property type="match status" value="1"/>
</dbReference>
<evidence type="ECO:0000256" key="2">
    <source>
        <dbReference type="ARBA" id="ARBA00022643"/>
    </source>
</evidence>